<dbReference type="SUPFAM" id="SSF50998">
    <property type="entry name" value="Quinoprotein alcohol dehydrogenase-like"/>
    <property type="match status" value="1"/>
</dbReference>
<evidence type="ECO:0000313" key="3">
    <source>
        <dbReference type="Proteomes" id="UP000013776"/>
    </source>
</evidence>
<organism evidence="2 3">
    <name type="scientific">Taphrina deformans (strain PYCC 5710 / ATCC 11124 / CBS 356.35 / IMI 108563 / JCM 9778 / NBRC 8474)</name>
    <name type="common">Peach leaf curl fungus</name>
    <name type="synonym">Lalaria deformans</name>
    <dbReference type="NCBI Taxonomy" id="1097556"/>
    <lineage>
        <taxon>Eukaryota</taxon>
        <taxon>Fungi</taxon>
        <taxon>Dikarya</taxon>
        <taxon>Ascomycota</taxon>
        <taxon>Taphrinomycotina</taxon>
        <taxon>Taphrinomycetes</taxon>
        <taxon>Taphrinales</taxon>
        <taxon>Taphrinaceae</taxon>
        <taxon>Taphrina</taxon>
    </lineage>
</organism>
<evidence type="ECO:0000313" key="2">
    <source>
        <dbReference type="EMBL" id="CCG82289.1"/>
    </source>
</evidence>
<dbReference type="InterPro" id="IPR052208">
    <property type="entry name" value="DmX-like/RAVE_component"/>
</dbReference>
<dbReference type="InterPro" id="IPR015943">
    <property type="entry name" value="WD40/YVTN_repeat-like_dom_sf"/>
</dbReference>
<dbReference type="OrthoDB" id="342131at2759"/>
<dbReference type="InterPro" id="IPR022033">
    <property type="entry name" value="Rav1p_C"/>
</dbReference>
<gene>
    <name evidence="2" type="ORF">TAPDE_002180</name>
</gene>
<dbReference type="InterPro" id="IPR011047">
    <property type="entry name" value="Quinoprotein_ADH-like_sf"/>
</dbReference>
<dbReference type="PANTHER" id="PTHR13950:SF9">
    <property type="entry name" value="RABCONNECTIN-3A"/>
    <property type="match status" value="1"/>
</dbReference>
<proteinExistence type="predicted"/>
<reference evidence="2 3" key="1">
    <citation type="journal article" date="2013" name="MBio">
        <title>Genome sequencing of the plant pathogen Taphrina deformans, the causal agent of peach leaf curl.</title>
        <authorList>
            <person name="Cisse O.H."/>
            <person name="Almeida J.M.G.C.F."/>
            <person name="Fonseca A."/>
            <person name="Kumar A.A."/>
            <person name="Salojaervi J."/>
            <person name="Overmyer K."/>
            <person name="Hauser P.M."/>
            <person name="Pagni M."/>
        </authorList>
    </citation>
    <scope>NUCLEOTIDE SEQUENCE [LARGE SCALE GENOMIC DNA]</scope>
    <source>
        <strain evidence="3">PYCC 5710 / ATCC 11124 / CBS 356.35 / IMI 108563 / JCM 9778 / NBRC 8474</strain>
    </source>
</reference>
<accession>R4XFY4</accession>
<feature type="domain" description="RAVE complex protein Rav1 C-terminal" evidence="1">
    <location>
        <begin position="489"/>
        <end position="1005"/>
    </location>
</feature>
<dbReference type="PANTHER" id="PTHR13950">
    <property type="entry name" value="RABCONNECTIN-RELATED"/>
    <property type="match status" value="1"/>
</dbReference>
<protein>
    <recommendedName>
        <fullName evidence="1">RAVE complex protein Rav1 C-terminal domain-containing protein</fullName>
    </recommendedName>
</protein>
<keyword evidence="3" id="KW-1185">Reference proteome</keyword>
<dbReference type="Pfam" id="PF12234">
    <property type="entry name" value="Rav1p_C"/>
    <property type="match status" value="1"/>
</dbReference>
<dbReference type="STRING" id="1097556.R4XFY4"/>
<dbReference type="eggNOG" id="KOG1064">
    <property type="taxonomic scope" value="Eukaryota"/>
</dbReference>
<evidence type="ECO:0000259" key="1">
    <source>
        <dbReference type="Pfam" id="PF12234"/>
    </source>
</evidence>
<dbReference type="EMBL" id="CAHR02000077">
    <property type="protein sequence ID" value="CCG82289.1"/>
    <property type="molecule type" value="Genomic_DNA"/>
</dbReference>
<dbReference type="Gene3D" id="2.130.10.10">
    <property type="entry name" value="YVTN repeat-like/Quinoprotein amine dehydrogenase"/>
    <property type="match status" value="1"/>
</dbReference>
<comment type="caution">
    <text evidence="2">The sequence shown here is derived from an EMBL/GenBank/DDBJ whole genome shotgun (WGS) entry which is preliminary data.</text>
</comment>
<dbReference type="GO" id="GO:0007035">
    <property type="term" value="P:vacuolar acidification"/>
    <property type="evidence" value="ECO:0007669"/>
    <property type="project" value="TreeGrafter"/>
</dbReference>
<sequence length="1116" mass="125431">MPRVIPGPPATEKSSKSIALAPRHGQLYLAYITKTSAFIFRNCTEVLQVIEQPFDDNPLECIAFDRRTGQIALSSGQDFVIYDEVYTFVPEEQNRTNGQTGVHTDGLNITWTYGRRSSVSGTPIRSLSWGLGGEILVSNNHLSLFHLSTQTQDLRNTWSYPLAAEVEAAIFSPDASLIASYGRHDRLVKVWRRLSDRVSSTGAKTSDFDFIYLPHPRMVDDVKWRQPLHEDLLVDNIVYTTSVDQELRAWTSDIPHDSHLLTLHETLSLECDYDCSRKVAVVLDDDVFAWALTKATKRGPAGDEQAEAETLLKRISKGQFEVVLTLSIDGSMDAFTLHNLGSRNDKESTQELFFTSSGIPLLRDYRGSLDDIWISAEVQRHGDHDLLLFVGCPDHIVVYEAQLFGLFSIEPVVNKLLVLDGHRAHIDALLASPEKKIKSRDVDEKTITWKLENNIYMKAILSENELKDTNVSSNHATMVPPEIQAAVTEDIQLVSCTDEWTAVVTSAVAGRVQIWRNGLSTTFSGAPESVFFASETVVSMCWTTDHIHPVKLVVCTNYSVYVLSASCLINEADQRWIMSWSYHTRTLMAQVISHVVYDTGNIIVSVASQLYTFAEEEWYCHNKSLTYNEELPLFHPSFLRQLIALGKFDGARTILSHFHDALINSSAVTDLRACLNLTDEQLFSETRTKSSQDKTNQSTRYGALFDTGAPDSGVDGAFSSSKAASLISLLKAISVAELQDDDVEELRLLANALVRIDPDESSLDLMGRRFYMSYIIMQERNANRSSTEVSQLTDEDVLWASKSEKQDILLTLVKSSVTSLTWQAAKAAKVFLWLKDRTALLQVAEIVAKAEFLKGEARDPVAASIWYQAMHKKATLLSLWRISGTHPEHNLTTKILANDFEQSKWITTANKNAYALVGRRRFEYAAAWFLLAGSLKDAIQVCIRNVADLDLAFAIARIWEDDHRGVVTTSILDKNYQDLARCSGSRVLACWASEFAGKFHESMQIATKTFGPNTRDTPALISVYEDLRRRTGPSANEREIVKYVIGLLELRGCHRISRYIARTWEYQAPTYGSSQQQTQEELTLEDYKAKKREVLVEAPQAIYQEPTMDSFAAFDF</sequence>
<name>R4XFY4_TAPDE</name>
<dbReference type="AlphaFoldDB" id="R4XFY4"/>
<dbReference type="GO" id="GO:0043291">
    <property type="term" value="C:RAVE complex"/>
    <property type="evidence" value="ECO:0007669"/>
    <property type="project" value="TreeGrafter"/>
</dbReference>
<dbReference type="Proteomes" id="UP000013776">
    <property type="component" value="Unassembled WGS sequence"/>
</dbReference>
<dbReference type="VEuPathDB" id="FungiDB:TAPDE_002180"/>